<dbReference type="Gene3D" id="1.10.1200.10">
    <property type="entry name" value="ACP-like"/>
    <property type="match status" value="1"/>
</dbReference>
<feature type="domain" description="Carrier" evidence="1">
    <location>
        <begin position="1"/>
        <end position="76"/>
    </location>
</feature>
<dbReference type="EMBL" id="CP054929">
    <property type="protein sequence ID" value="QKW49540.1"/>
    <property type="molecule type" value="Genomic_DNA"/>
</dbReference>
<evidence type="ECO:0000313" key="2">
    <source>
        <dbReference type="EMBL" id="QKW49540.1"/>
    </source>
</evidence>
<proteinExistence type="predicted"/>
<dbReference type="RefSeq" id="WP_176161274.1">
    <property type="nucleotide sequence ID" value="NZ_CP054929.1"/>
</dbReference>
<dbReference type="Pfam" id="PF00550">
    <property type="entry name" value="PP-binding"/>
    <property type="match status" value="1"/>
</dbReference>
<dbReference type="InterPro" id="IPR036736">
    <property type="entry name" value="ACP-like_sf"/>
</dbReference>
<sequence>MSATYDRLIALLTKLHEAPPEDTTPDATYAELDVDSLTLVEIVMHVERELGVTIEDSELHPDLSLGATAKLIDERLAG</sequence>
<protein>
    <submittedName>
        <fullName evidence="2">Acyl carrier protein</fullName>
    </submittedName>
</protein>
<name>A0A7H8N504_9ACTN</name>
<reference evidence="2 3" key="1">
    <citation type="submission" date="2020-06" db="EMBL/GenBank/DDBJ databases">
        <title>Genome mining for natural products.</title>
        <authorList>
            <person name="Zhang B."/>
            <person name="Shi J."/>
            <person name="Ge H."/>
        </authorList>
    </citation>
    <scope>NUCLEOTIDE SEQUENCE [LARGE SCALE GENOMIC DNA]</scope>
    <source>
        <strain evidence="2 3">NA00687</strain>
    </source>
</reference>
<accession>A0A7H8N504</accession>
<dbReference type="AlphaFoldDB" id="A0A7H8N504"/>
<keyword evidence="3" id="KW-1185">Reference proteome</keyword>
<evidence type="ECO:0000259" key="1">
    <source>
        <dbReference type="PROSITE" id="PS50075"/>
    </source>
</evidence>
<dbReference type="PROSITE" id="PS50075">
    <property type="entry name" value="CARRIER"/>
    <property type="match status" value="1"/>
</dbReference>
<evidence type="ECO:0000313" key="3">
    <source>
        <dbReference type="Proteomes" id="UP000509303"/>
    </source>
</evidence>
<dbReference type="InterPro" id="IPR009081">
    <property type="entry name" value="PP-bd_ACP"/>
</dbReference>
<organism evidence="2 3">
    <name type="scientific">Streptomyces buecherae</name>
    <dbReference type="NCBI Taxonomy" id="2763006"/>
    <lineage>
        <taxon>Bacteria</taxon>
        <taxon>Bacillati</taxon>
        <taxon>Actinomycetota</taxon>
        <taxon>Actinomycetes</taxon>
        <taxon>Kitasatosporales</taxon>
        <taxon>Streptomycetaceae</taxon>
        <taxon>Streptomyces</taxon>
    </lineage>
</organism>
<dbReference type="Proteomes" id="UP000509303">
    <property type="component" value="Chromosome"/>
</dbReference>
<dbReference type="SUPFAM" id="SSF47336">
    <property type="entry name" value="ACP-like"/>
    <property type="match status" value="1"/>
</dbReference>
<gene>
    <name evidence="2" type="ORF">HUT08_08195</name>
</gene>